<dbReference type="Pfam" id="PF01261">
    <property type="entry name" value="AP_endonuc_2"/>
    <property type="match status" value="1"/>
</dbReference>
<dbReference type="InterPro" id="IPR050312">
    <property type="entry name" value="IolE/XylAMocC-like"/>
</dbReference>
<dbReference type="PATRIC" id="fig|1229521.3.peg.2942"/>
<evidence type="ECO:0000313" key="3">
    <source>
        <dbReference type="Proteomes" id="UP000019464"/>
    </source>
</evidence>
<gene>
    <name evidence="2" type="primary">hpd_1</name>
    <name evidence="2" type="ORF">D791_02908</name>
</gene>
<dbReference type="Gene3D" id="3.10.180.10">
    <property type="entry name" value="2,3-Dihydroxybiphenyl 1,2-Dioxygenase, domain 1"/>
    <property type="match status" value="1"/>
</dbReference>
<feature type="domain" description="Xylose isomerase-like TIM barrel" evidence="1">
    <location>
        <begin position="18"/>
        <end position="256"/>
    </location>
</feature>
<dbReference type="STRING" id="1229521.D791_02908"/>
<reference evidence="2 3" key="2">
    <citation type="journal article" date="2015" name="Syst. Appl. Microbiol.">
        <title>Nitrincola nitratireducens sp. nov. isolated from a haloalkaline crater lake.</title>
        <authorList>
            <person name="Singh A."/>
            <person name="Vaidya B."/>
            <person name="Tanuku N.R."/>
            <person name="Pinnaka A.K."/>
        </authorList>
    </citation>
    <scope>NUCLEOTIDE SEQUENCE [LARGE SCALE GENOMIC DNA]</scope>
    <source>
        <strain evidence="2 3">AK23</strain>
    </source>
</reference>
<reference evidence="3" key="1">
    <citation type="submission" date="2012-11" db="EMBL/GenBank/DDBJ databases">
        <authorList>
            <person name="Singh A."/>
            <person name="Pinnaka A.K."/>
            <person name="Vaidya B."/>
        </authorList>
    </citation>
    <scope>NUCLEOTIDE SEQUENCE [LARGE SCALE GENOMIC DNA]</scope>
    <source>
        <strain evidence="3">AK23</strain>
    </source>
</reference>
<dbReference type="InterPro" id="IPR013022">
    <property type="entry name" value="Xyl_isomerase-like_TIM-brl"/>
</dbReference>
<dbReference type="PANTHER" id="PTHR12110">
    <property type="entry name" value="HYDROXYPYRUVATE ISOMERASE"/>
    <property type="match status" value="1"/>
</dbReference>
<organism evidence="2 3">
    <name type="scientific">Nitrincola nitratireducens</name>
    <dbReference type="NCBI Taxonomy" id="1229521"/>
    <lineage>
        <taxon>Bacteria</taxon>
        <taxon>Pseudomonadati</taxon>
        <taxon>Pseudomonadota</taxon>
        <taxon>Gammaproteobacteria</taxon>
        <taxon>Oceanospirillales</taxon>
        <taxon>Oceanospirillaceae</taxon>
        <taxon>Nitrincola</taxon>
    </lineage>
</organism>
<dbReference type="InterPro" id="IPR029068">
    <property type="entry name" value="Glyas_Bleomycin-R_OHBP_Dase"/>
</dbReference>
<sequence>MKTALATVTLSGTLREKFAAAARAGFDGVEIFENDLTQFEGSAKDVRLMADDFGLEIIALQPFRDMEGMPEPQRRLKFSMFQKKMQLAHELGTQRLLFCSNVQAYSSADRERCAADLHELAVMAAQENIKLGYEALAWGYHIADYPDAWDLVKRADHPNLGIVLDTFHMFSRGNTLDCLRDEITLDKIALVQVADAPSLQMDVLQYSRHFRCFPGQGDMPVVEFLNVLKAKGFDDYLSHEIFNDEFRSSSPLKKAIDGKRSLLWLDDQTSTLEPAFKTPSVEDIEFVEFGIDVQGSNELIDLLESLGFSETHRHKSKDVSLMRQGNINLILNREPQSQAREHYQQHGVSVCALALACNDIKSTLALASVINVSASVIKQGRVS</sequence>
<dbReference type="InterPro" id="IPR036237">
    <property type="entry name" value="Xyl_isomerase-like_sf"/>
</dbReference>
<dbReference type="EC" id="1.13.11.27" evidence="2"/>
<dbReference type="Pfam" id="PF14696">
    <property type="entry name" value="Glyoxalase_5"/>
    <property type="match status" value="1"/>
</dbReference>
<dbReference type="PANTHER" id="PTHR12110:SF21">
    <property type="entry name" value="XYLOSE ISOMERASE-LIKE TIM BARREL DOMAIN-CONTAINING PROTEIN"/>
    <property type="match status" value="1"/>
</dbReference>
<keyword evidence="3" id="KW-1185">Reference proteome</keyword>
<dbReference type="Gene3D" id="3.20.20.150">
    <property type="entry name" value="Divalent-metal-dependent TIM barrel enzymes"/>
    <property type="match status" value="1"/>
</dbReference>
<dbReference type="EMBL" id="AONB01000016">
    <property type="protein sequence ID" value="EXJ10139.1"/>
    <property type="molecule type" value="Genomic_DNA"/>
</dbReference>
<keyword evidence="2" id="KW-0670">Pyruvate</keyword>
<name>W9USR4_9GAMM</name>
<protein>
    <submittedName>
        <fullName evidence="2">4-hydroxyphenylpyruvate dioxygenase</fullName>
        <ecNumber evidence="2">1.13.11.27</ecNumber>
    </submittedName>
</protein>
<dbReference type="SUPFAM" id="SSF51658">
    <property type="entry name" value="Xylose isomerase-like"/>
    <property type="match status" value="1"/>
</dbReference>
<dbReference type="SUPFAM" id="SSF54593">
    <property type="entry name" value="Glyoxalase/Bleomycin resistance protein/Dihydroxybiphenyl dioxygenase"/>
    <property type="match status" value="1"/>
</dbReference>
<dbReference type="Proteomes" id="UP000019464">
    <property type="component" value="Unassembled WGS sequence"/>
</dbReference>
<evidence type="ECO:0000259" key="1">
    <source>
        <dbReference type="Pfam" id="PF01261"/>
    </source>
</evidence>
<proteinExistence type="predicted"/>
<keyword evidence="2" id="KW-0223">Dioxygenase</keyword>
<keyword evidence="2" id="KW-0560">Oxidoreductase</keyword>
<dbReference type="GO" id="GO:0003868">
    <property type="term" value="F:4-hydroxyphenylpyruvate dioxygenase activity"/>
    <property type="evidence" value="ECO:0007669"/>
    <property type="project" value="UniProtKB-EC"/>
</dbReference>
<evidence type="ECO:0000313" key="2">
    <source>
        <dbReference type="EMBL" id="EXJ10139.1"/>
    </source>
</evidence>
<comment type="caution">
    <text evidence="2">The sequence shown here is derived from an EMBL/GenBank/DDBJ whole genome shotgun (WGS) entry which is preliminary data.</text>
</comment>
<accession>W9USR4</accession>
<dbReference type="AlphaFoldDB" id="W9USR4"/>